<protein>
    <submittedName>
        <fullName evidence="2">Uncharacterized protein</fullName>
    </submittedName>
</protein>
<feature type="region of interest" description="Disordered" evidence="1">
    <location>
        <begin position="1"/>
        <end position="56"/>
    </location>
</feature>
<dbReference type="Proteomes" id="UP000663866">
    <property type="component" value="Unassembled WGS sequence"/>
</dbReference>
<dbReference type="AlphaFoldDB" id="A0A821CWX9"/>
<comment type="caution">
    <text evidence="2">The sequence shown here is derived from an EMBL/GenBank/DDBJ whole genome shotgun (WGS) entry which is preliminary data.</text>
</comment>
<feature type="compositionally biased region" description="Low complexity" evidence="1">
    <location>
        <begin position="8"/>
        <end position="37"/>
    </location>
</feature>
<keyword evidence="3" id="KW-1185">Reference proteome</keyword>
<feature type="compositionally biased region" description="Polar residues" evidence="1">
    <location>
        <begin position="42"/>
        <end position="56"/>
    </location>
</feature>
<evidence type="ECO:0000313" key="3">
    <source>
        <dbReference type="Proteomes" id="UP000663866"/>
    </source>
</evidence>
<reference evidence="2" key="1">
    <citation type="submission" date="2021-02" db="EMBL/GenBank/DDBJ databases">
        <authorList>
            <person name="Nowell W R."/>
        </authorList>
    </citation>
    <scope>NUCLEOTIDE SEQUENCE</scope>
</reference>
<dbReference type="EMBL" id="CAJOBG010075751">
    <property type="protein sequence ID" value="CAF4612710.1"/>
    <property type="molecule type" value="Genomic_DNA"/>
</dbReference>
<evidence type="ECO:0000313" key="2">
    <source>
        <dbReference type="EMBL" id="CAF4612710.1"/>
    </source>
</evidence>
<name>A0A821CWX9_9BILA</name>
<sequence>MSRTTKVNPSNNATTTSTSSPTDDEISQSSSSLTTSTELKDQCSNVGLSNKNLSTVSPDLTTSEYIAEQRAKTRDIVLGLQNKNIK</sequence>
<organism evidence="2 3">
    <name type="scientific">Rotaria magnacalcarata</name>
    <dbReference type="NCBI Taxonomy" id="392030"/>
    <lineage>
        <taxon>Eukaryota</taxon>
        <taxon>Metazoa</taxon>
        <taxon>Spiralia</taxon>
        <taxon>Gnathifera</taxon>
        <taxon>Rotifera</taxon>
        <taxon>Eurotatoria</taxon>
        <taxon>Bdelloidea</taxon>
        <taxon>Philodinida</taxon>
        <taxon>Philodinidae</taxon>
        <taxon>Rotaria</taxon>
    </lineage>
</organism>
<proteinExistence type="predicted"/>
<evidence type="ECO:0000256" key="1">
    <source>
        <dbReference type="SAM" id="MobiDB-lite"/>
    </source>
</evidence>
<gene>
    <name evidence="2" type="ORF">OVN521_LOCUS45606</name>
</gene>
<accession>A0A821CWX9</accession>
<feature type="non-terminal residue" evidence="2">
    <location>
        <position position="86"/>
    </location>
</feature>